<accession>A0A6J1QRT6</accession>
<sequence length="524" mass="59923">LSLALEHSRDRLAVAPYFPALEVVFFRFRVVVDGNEETLVPRKNALALGTLYFVYAALIISTRNLPYRAVRPCQTSSEPFFCSSDRIIENTSDESEDELARIRARAKFPDTTRLEKNDITVVTKYTSGIVDQKNTSITPVIQRRAVKPHGFSVNEKCRISNSLLPNKQRFIQEYGSKVFCGSYSKNGEFFVTATQDKWLYIYRTRNGNFTLYSRMQAHDVGWSVLDVAFSPNGEHFAYSSWADCLYQCNVSGDSLDTLPLSPGVRRFCVFSVAFSSDGTEILGGANDQCLYVYDLECQQRILRFEGHEEDVNSVTFADDSSQIFYSASDDGLCKVWDRRMVNESNPRAVGVLAGHRDGITYIDSRGDSRAQQNARQLIERQDWDYRWQPVPQRLWERGFLEGDTSVMTYYGHSVRKTLIRCRFSPPDNTGQRYICTGDSTGRFIIYDLLTGKLVRKIRGHTGCVRDVSWHPLDYNLITSSWDGKIAKWEYCATHDATNEDEQRPPLRRSKRIAAQRRARALNVI</sequence>
<evidence type="ECO:0000313" key="3">
    <source>
        <dbReference type="RefSeq" id="XP_024883681.1"/>
    </source>
</evidence>
<evidence type="ECO:0000256" key="1">
    <source>
        <dbReference type="PROSITE-ProRule" id="PRU00221"/>
    </source>
</evidence>
<dbReference type="GO" id="GO:0080008">
    <property type="term" value="C:Cul4-RING E3 ubiquitin ligase complex"/>
    <property type="evidence" value="ECO:0007669"/>
    <property type="project" value="TreeGrafter"/>
</dbReference>
<feature type="non-terminal residue" evidence="3">
    <location>
        <position position="1"/>
    </location>
</feature>
<organism evidence="2 3">
    <name type="scientific">Temnothorax curvispinosus</name>
    <dbReference type="NCBI Taxonomy" id="300111"/>
    <lineage>
        <taxon>Eukaryota</taxon>
        <taxon>Metazoa</taxon>
        <taxon>Ecdysozoa</taxon>
        <taxon>Arthropoda</taxon>
        <taxon>Hexapoda</taxon>
        <taxon>Insecta</taxon>
        <taxon>Pterygota</taxon>
        <taxon>Neoptera</taxon>
        <taxon>Endopterygota</taxon>
        <taxon>Hymenoptera</taxon>
        <taxon>Apocrita</taxon>
        <taxon>Aculeata</taxon>
        <taxon>Formicoidea</taxon>
        <taxon>Formicidae</taxon>
        <taxon>Myrmicinae</taxon>
        <taxon>Temnothorax</taxon>
    </lineage>
</organism>
<proteinExistence type="predicted"/>
<keyword evidence="2" id="KW-1185">Reference proteome</keyword>
<reference evidence="3" key="1">
    <citation type="submission" date="2025-08" db="UniProtKB">
        <authorList>
            <consortium name="RefSeq"/>
        </authorList>
    </citation>
    <scope>IDENTIFICATION</scope>
    <source>
        <tissue evidence="3">Whole body</tissue>
    </source>
</reference>
<protein>
    <submittedName>
        <fullName evidence="3">DDB1- and CUL4-associated factor 11</fullName>
    </submittedName>
</protein>
<dbReference type="SMART" id="SM00320">
    <property type="entry name" value="WD40"/>
    <property type="match status" value="6"/>
</dbReference>
<dbReference type="AlphaFoldDB" id="A0A6J1QRT6"/>
<feature type="repeat" description="WD" evidence="1">
    <location>
        <begin position="304"/>
        <end position="337"/>
    </location>
</feature>
<dbReference type="Proteomes" id="UP000504618">
    <property type="component" value="Unplaced"/>
</dbReference>
<dbReference type="InterPro" id="IPR015943">
    <property type="entry name" value="WD40/YVTN_repeat-like_dom_sf"/>
</dbReference>
<dbReference type="OrthoDB" id="63070at2759"/>
<dbReference type="Pfam" id="PF00400">
    <property type="entry name" value="WD40"/>
    <property type="match status" value="3"/>
</dbReference>
<evidence type="ECO:0000313" key="2">
    <source>
        <dbReference type="Proteomes" id="UP000504618"/>
    </source>
</evidence>
<keyword evidence="1" id="KW-0853">WD repeat</keyword>
<dbReference type="InterPro" id="IPR036322">
    <property type="entry name" value="WD40_repeat_dom_sf"/>
</dbReference>
<dbReference type="PANTHER" id="PTHR19847">
    <property type="entry name" value="DDB1- AND CUL4-ASSOCIATED FACTOR 11"/>
    <property type="match status" value="1"/>
</dbReference>
<dbReference type="InterPro" id="IPR051859">
    <property type="entry name" value="DCAF"/>
</dbReference>
<name>A0A6J1QRT6_9HYME</name>
<dbReference type="GeneID" id="112462245"/>
<dbReference type="Gene3D" id="2.130.10.10">
    <property type="entry name" value="YVTN repeat-like/Quinoprotein amine dehydrogenase"/>
    <property type="match status" value="3"/>
</dbReference>
<dbReference type="PROSITE" id="PS50082">
    <property type="entry name" value="WD_REPEATS_2"/>
    <property type="match status" value="2"/>
</dbReference>
<dbReference type="InterPro" id="IPR001680">
    <property type="entry name" value="WD40_rpt"/>
</dbReference>
<dbReference type="PROSITE" id="PS50294">
    <property type="entry name" value="WD_REPEATS_REGION"/>
    <property type="match status" value="2"/>
</dbReference>
<feature type="repeat" description="WD" evidence="1">
    <location>
        <begin position="457"/>
        <end position="489"/>
    </location>
</feature>
<dbReference type="GO" id="GO:0043161">
    <property type="term" value="P:proteasome-mediated ubiquitin-dependent protein catabolic process"/>
    <property type="evidence" value="ECO:0007669"/>
    <property type="project" value="TreeGrafter"/>
</dbReference>
<dbReference type="RefSeq" id="XP_024883681.1">
    <property type="nucleotide sequence ID" value="XM_025027913.1"/>
</dbReference>
<gene>
    <name evidence="3" type="primary">LOC112462245</name>
</gene>
<dbReference type="SUPFAM" id="SSF50978">
    <property type="entry name" value="WD40 repeat-like"/>
    <property type="match status" value="1"/>
</dbReference>
<dbReference type="PANTHER" id="PTHR19847:SF7">
    <property type="entry name" value="DDB1- AND CUL4-ASSOCIATED FACTOR 11"/>
    <property type="match status" value="1"/>
</dbReference>